<dbReference type="OrthoDB" id="8607252at2"/>
<protein>
    <submittedName>
        <fullName evidence="1">Uncharacterized protein</fullName>
    </submittedName>
</protein>
<keyword evidence="2" id="KW-1185">Reference proteome</keyword>
<evidence type="ECO:0000313" key="2">
    <source>
        <dbReference type="Proteomes" id="UP000325713"/>
    </source>
</evidence>
<evidence type="ECO:0000313" key="1">
    <source>
        <dbReference type="EMBL" id="QEY26554.1"/>
    </source>
</evidence>
<dbReference type="AlphaFoldDB" id="A0A5J6PWC0"/>
<dbReference type="KEGG" id="nzl:D0T92_08430"/>
<dbReference type="RefSeq" id="WP_151051936.1">
    <property type="nucleotide sequence ID" value="NZ_CP031700.1"/>
</dbReference>
<accession>A0A5J6PWC0</accession>
<sequence length="350" mass="41175">MAYISQYNFSRLIADPETVFGNFGLKIEDIQHKDVYEDKVIDWFTNLEKARLYLCKILLTDSDHPLNKEIKTHKWLKIKTEDFYKTALEPKKPRFHENNHCEWLQKDYINYNLPVDFLGKYGKEGVRKFRDWFKTKVNEENYYQSPKEWLENGMQSKFLAQVELKWGRVDWTRFSKEIYTNSGPIALDNHNLSKLKKKIDELLRKFDSWYKSLTTNEKNIIDSIKNNYCESKGLAEEFKDLAGEFKEKFKYPMQDLLLIYYYETAMNSNLSIKDSSILEELGFLPCKVCAASKQISNTPTIENADNSEVDIISSEKSNLNIEDIATDIYGWSKGGDISAADWIEMNSYDR</sequence>
<dbReference type="Proteomes" id="UP000325713">
    <property type="component" value="Chromosome"/>
</dbReference>
<proteinExistence type="predicted"/>
<organism evidence="1 2">
    <name type="scientific">Neisseria zalophi</name>
    <dbReference type="NCBI Taxonomy" id="640030"/>
    <lineage>
        <taxon>Bacteria</taxon>
        <taxon>Pseudomonadati</taxon>
        <taxon>Pseudomonadota</taxon>
        <taxon>Betaproteobacteria</taxon>
        <taxon>Neisseriales</taxon>
        <taxon>Neisseriaceae</taxon>
        <taxon>Neisseria</taxon>
    </lineage>
</organism>
<name>A0A5J6PWC0_9NEIS</name>
<reference evidence="1 2" key="1">
    <citation type="submission" date="2018-08" db="EMBL/GenBank/DDBJ databases">
        <title>Neisseria zalophi ATCC BAA-2455 complete genome.</title>
        <authorList>
            <person name="Veseli I.A."/>
            <person name="Buttler R."/>
            <person name="Mascarenhas dos Santos A.C."/>
            <person name="Pombert J.-F."/>
        </authorList>
    </citation>
    <scope>NUCLEOTIDE SEQUENCE [LARGE SCALE GENOMIC DNA]</scope>
    <source>
        <strain evidence="1 2">ATCC BAA-2455</strain>
    </source>
</reference>
<dbReference type="EMBL" id="CP031700">
    <property type="protein sequence ID" value="QEY26554.1"/>
    <property type="molecule type" value="Genomic_DNA"/>
</dbReference>
<gene>
    <name evidence="1" type="ORF">D0T92_08430</name>
</gene>